<keyword evidence="2" id="KW-0808">Transferase</keyword>
<keyword evidence="3" id="KW-0479">Metal-binding</keyword>
<organism evidence="5">
    <name type="scientific">Desulfomonile tiedjei</name>
    <dbReference type="NCBI Taxonomy" id="2358"/>
    <lineage>
        <taxon>Bacteria</taxon>
        <taxon>Pseudomonadati</taxon>
        <taxon>Thermodesulfobacteriota</taxon>
        <taxon>Desulfomonilia</taxon>
        <taxon>Desulfomonilales</taxon>
        <taxon>Desulfomonilaceae</taxon>
        <taxon>Desulfomonile</taxon>
    </lineage>
</organism>
<dbReference type="EMBL" id="DTGT01000157">
    <property type="protein sequence ID" value="HGH60657.1"/>
    <property type="molecule type" value="Genomic_DNA"/>
</dbReference>
<dbReference type="Gene3D" id="3.20.20.70">
    <property type="entry name" value="Aldolase class I"/>
    <property type="match status" value="1"/>
</dbReference>
<evidence type="ECO:0000256" key="2">
    <source>
        <dbReference type="ARBA" id="ARBA00022679"/>
    </source>
</evidence>
<dbReference type="PANTHER" id="PTHR37418">
    <property type="entry name" value="3-KETO-5-AMINOHEXANOATE CLEAVAGE ENZYME-RELATED"/>
    <property type="match status" value="1"/>
</dbReference>
<name>A0A7C4EWN9_9BACT</name>
<protein>
    <submittedName>
        <fullName evidence="5">3-keto-5-aminohexanoate cleavage protein</fullName>
    </submittedName>
</protein>
<dbReference type="Pfam" id="PF05853">
    <property type="entry name" value="BKACE"/>
    <property type="match status" value="1"/>
</dbReference>
<dbReference type="InterPro" id="IPR013785">
    <property type="entry name" value="Aldolase_TIM"/>
</dbReference>
<evidence type="ECO:0000256" key="4">
    <source>
        <dbReference type="ARBA" id="ARBA00022833"/>
    </source>
</evidence>
<comment type="cofactor">
    <cofactor evidence="1">
        <name>Zn(2+)</name>
        <dbReference type="ChEBI" id="CHEBI:29105"/>
    </cofactor>
</comment>
<evidence type="ECO:0000256" key="3">
    <source>
        <dbReference type="ARBA" id="ARBA00022723"/>
    </source>
</evidence>
<keyword evidence="4" id="KW-0862">Zinc</keyword>
<comment type="caution">
    <text evidence="5">The sequence shown here is derived from an EMBL/GenBank/DDBJ whole genome shotgun (WGS) entry which is preliminary data.</text>
</comment>
<dbReference type="PANTHER" id="PTHR37418:SF2">
    <property type="entry name" value="3-KETO-5-AMINOHEXANOATE CLEAVAGE ENZYME"/>
    <property type="match status" value="1"/>
</dbReference>
<evidence type="ECO:0000313" key="5">
    <source>
        <dbReference type="EMBL" id="HGH60657.1"/>
    </source>
</evidence>
<sequence length="308" mass="33755">MDKLIITAAITGAATIPSLSPYLPLTPQQIADSAIEAARAGAAIVHIHARRPEDGFPSSDPAHFREILTKIKAESDVVICVTTGGSAMMTVEERAAVVPTFQPEMCSFNMGSINFALHSALKYLKEFKYPWEKAYLEMSKDFVFKNTFKDFDYLCDITRANNTKPELEIYDVGHLYNLDHLASEGKMKPPFHLQFVMGVLGAIRGTPEDLIYLHTKAETLFGAENFTWSVIGVGAAEINLSTMAIHMGGHVRVGLEDNIYIAKGKLATSNAELVRKVVALADILGREVATPADARRILGLKGLDKVNF</sequence>
<reference evidence="5" key="1">
    <citation type="journal article" date="2020" name="mSystems">
        <title>Genome- and Community-Level Interaction Insights into Carbon Utilization and Element Cycling Functions of Hydrothermarchaeota in Hydrothermal Sediment.</title>
        <authorList>
            <person name="Zhou Z."/>
            <person name="Liu Y."/>
            <person name="Xu W."/>
            <person name="Pan J."/>
            <person name="Luo Z.H."/>
            <person name="Li M."/>
        </authorList>
    </citation>
    <scope>NUCLEOTIDE SEQUENCE [LARGE SCALE GENOMIC DNA]</scope>
    <source>
        <strain evidence="5">SpSt-769</strain>
    </source>
</reference>
<gene>
    <name evidence="5" type="ORF">ENV54_05090</name>
</gene>
<accession>A0A7C4EWN9</accession>
<dbReference type="GO" id="GO:0046872">
    <property type="term" value="F:metal ion binding"/>
    <property type="evidence" value="ECO:0007669"/>
    <property type="project" value="UniProtKB-KW"/>
</dbReference>
<dbReference type="GO" id="GO:0043720">
    <property type="term" value="F:3-keto-5-aminohexanoate cleavage activity"/>
    <property type="evidence" value="ECO:0007669"/>
    <property type="project" value="InterPro"/>
</dbReference>
<dbReference type="AlphaFoldDB" id="A0A7C4EWN9"/>
<dbReference type="InterPro" id="IPR008567">
    <property type="entry name" value="BKACE"/>
</dbReference>
<evidence type="ECO:0000256" key="1">
    <source>
        <dbReference type="ARBA" id="ARBA00001947"/>
    </source>
</evidence>
<proteinExistence type="predicted"/>